<dbReference type="AlphaFoldDB" id="A0A395I8R3"/>
<keyword evidence="5" id="KW-1185">Reference proteome</keyword>
<feature type="chain" id="PRO_5017332566" description="REJ domain-containing protein" evidence="3">
    <location>
        <begin position="34"/>
        <end position="362"/>
    </location>
</feature>
<feature type="region of interest" description="Disordered" evidence="1">
    <location>
        <begin position="167"/>
        <end position="249"/>
    </location>
</feature>
<dbReference type="OrthoDB" id="4065319at2759"/>
<dbReference type="RefSeq" id="XP_025554787.1">
    <property type="nucleotide sequence ID" value="XM_025694773.1"/>
</dbReference>
<keyword evidence="3" id="KW-0732">Signal</keyword>
<evidence type="ECO:0000313" key="5">
    <source>
        <dbReference type="Proteomes" id="UP000248961"/>
    </source>
</evidence>
<dbReference type="GeneID" id="37199062"/>
<dbReference type="VEuPathDB" id="FungiDB:BO97DRAFT_403589"/>
<dbReference type="PANTHER" id="PTHR36089">
    <property type="entry name" value="CHITIN SYNTHASE 3 COMPLEX PROTEIN CSI2-RELATED"/>
    <property type="match status" value="1"/>
</dbReference>
<dbReference type="InterPro" id="IPR051009">
    <property type="entry name" value="PRM"/>
</dbReference>
<accession>A0A395I8R3</accession>
<feature type="signal peptide" evidence="3">
    <location>
        <begin position="1"/>
        <end position="33"/>
    </location>
</feature>
<dbReference type="GO" id="GO:0000324">
    <property type="term" value="C:fungal-type vacuole"/>
    <property type="evidence" value="ECO:0007669"/>
    <property type="project" value="TreeGrafter"/>
</dbReference>
<feature type="compositionally biased region" description="Low complexity" evidence="1">
    <location>
        <begin position="35"/>
        <end position="109"/>
    </location>
</feature>
<reference evidence="4 5" key="1">
    <citation type="submission" date="2018-02" db="EMBL/GenBank/DDBJ databases">
        <title>The genomes of Aspergillus section Nigri reveals drivers in fungal speciation.</title>
        <authorList>
            <consortium name="DOE Joint Genome Institute"/>
            <person name="Vesth T.C."/>
            <person name="Nybo J."/>
            <person name="Theobald S."/>
            <person name="Brandl J."/>
            <person name="Frisvad J.C."/>
            <person name="Nielsen K.F."/>
            <person name="Lyhne E.K."/>
            <person name="Kogle M.E."/>
            <person name="Kuo A."/>
            <person name="Riley R."/>
            <person name="Clum A."/>
            <person name="Nolan M."/>
            <person name="Lipzen A."/>
            <person name="Salamov A."/>
            <person name="Henrissat B."/>
            <person name="Wiebenga A."/>
            <person name="De vries R.P."/>
            <person name="Grigoriev I.V."/>
            <person name="Mortensen U.H."/>
            <person name="Andersen M.R."/>
            <person name="Baker S.E."/>
        </authorList>
    </citation>
    <scope>NUCLEOTIDE SEQUENCE [LARGE SCALE GENOMIC DNA]</scope>
    <source>
        <strain evidence="4 5">CBS 101889</strain>
    </source>
</reference>
<feature type="compositionally biased region" description="Basic and acidic residues" evidence="1">
    <location>
        <begin position="353"/>
        <end position="362"/>
    </location>
</feature>
<dbReference type="Proteomes" id="UP000248961">
    <property type="component" value="Unassembled WGS sequence"/>
</dbReference>
<feature type="compositionally biased region" description="Basic residues" evidence="1">
    <location>
        <begin position="180"/>
        <end position="191"/>
    </location>
</feature>
<evidence type="ECO:0000256" key="2">
    <source>
        <dbReference type="SAM" id="Phobius"/>
    </source>
</evidence>
<dbReference type="EMBL" id="KZ824271">
    <property type="protein sequence ID" value="RAL15633.1"/>
    <property type="molecule type" value="Genomic_DNA"/>
</dbReference>
<feature type="transmembrane region" description="Helical" evidence="2">
    <location>
        <begin position="135"/>
        <end position="157"/>
    </location>
</feature>
<feature type="region of interest" description="Disordered" evidence="1">
    <location>
        <begin position="279"/>
        <end position="362"/>
    </location>
</feature>
<gene>
    <name evidence="4" type="ORF">BO97DRAFT_403589</name>
</gene>
<keyword evidence="2" id="KW-0812">Transmembrane</keyword>
<sequence>MVALSRGPGKARRPPITLLFVFLAILLAQVSVAQDATTDDSTTTTTSVSSSTESTTTSSSSSSSSSSSTSATTTTSSKSSATTTASTMSISGDTSSTSTGSATSSSSSDGYPIVTVPPTADAPYMQKSNIPEGTLFIAVGAVLGAIGLAILAWRGIVAWSVNRSVRQAAMTRSSESKGLLRSKRRKSRARRSSSTGPGVALDKLGGAGNHQHHRHSHHSHRHHRTSKGPSANSGLFFSPTAGMQHGSGIRRSSYLPAGYYNTNNAGTPPRTQDARYSAADLTGLGGPPTQGYARTKSGPSPPESPGLPQYHDQQDTPPRRSTRRSHVEASTSTVNLASPPAGRTPSAYLEDLFDSHPPQDRA</sequence>
<feature type="compositionally biased region" description="Basic residues" evidence="1">
    <location>
        <begin position="210"/>
        <end position="226"/>
    </location>
</feature>
<protein>
    <recommendedName>
        <fullName evidence="6">REJ domain-containing protein</fullName>
    </recommendedName>
</protein>
<organism evidence="4 5">
    <name type="scientific">Aspergillus homomorphus (strain CBS 101889)</name>
    <dbReference type="NCBI Taxonomy" id="1450537"/>
    <lineage>
        <taxon>Eukaryota</taxon>
        <taxon>Fungi</taxon>
        <taxon>Dikarya</taxon>
        <taxon>Ascomycota</taxon>
        <taxon>Pezizomycotina</taxon>
        <taxon>Eurotiomycetes</taxon>
        <taxon>Eurotiomycetidae</taxon>
        <taxon>Eurotiales</taxon>
        <taxon>Aspergillaceae</taxon>
        <taxon>Aspergillus</taxon>
        <taxon>Aspergillus subgen. Circumdati</taxon>
    </lineage>
</organism>
<proteinExistence type="predicted"/>
<keyword evidence="2" id="KW-1133">Transmembrane helix</keyword>
<name>A0A395I8R3_ASPHC</name>
<evidence type="ECO:0000313" key="4">
    <source>
        <dbReference type="EMBL" id="RAL15633.1"/>
    </source>
</evidence>
<evidence type="ECO:0008006" key="6">
    <source>
        <dbReference type="Google" id="ProtNLM"/>
    </source>
</evidence>
<feature type="region of interest" description="Disordered" evidence="1">
    <location>
        <begin position="34"/>
        <end position="114"/>
    </location>
</feature>
<evidence type="ECO:0000256" key="1">
    <source>
        <dbReference type="SAM" id="MobiDB-lite"/>
    </source>
</evidence>
<dbReference type="PANTHER" id="PTHR36089:SF1">
    <property type="entry name" value="CHITIN SYNTHASE 3 COMPLEX PROTEIN CSI2-RELATED"/>
    <property type="match status" value="1"/>
</dbReference>
<keyword evidence="2" id="KW-0472">Membrane</keyword>
<evidence type="ECO:0000256" key="3">
    <source>
        <dbReference type="SAM" id="SignalP"/>
    </source>
</evidence>